<proteinExistence type="predicted"/>
<accession>A0A0S6U9X2</accession>
<evidence type="ECO:0000313" key="2">
    <source>
        <dbReference type="EMBL" id="GAF25927.1"/>
    </source>
</evidence>
<protein>
    <submittedName>
        <fullName evidence="2">Uncharacterized protein</fullName>
    </submittedName>
</protein>
<gene>
    <name evidence="2" type="ORF">MTY_1264</name>
</gene>
<dbReference type="AlphaFoldDB" id="A0A0S6U9X2"/>
<dbReference type="EMBL" id="DF238840">
    <property type="protein sequence ID" value="GAF25927.1"/>
    <property type="molecule type" value="Genomic_DNA"/>
</dbReference>
<reference evidence="2" key="1">
    <citation type="journal article" date="2014" name="Gene">
        <title>Genome-guided analysis of transformation efficiency and carbon dioxide assimilation by Moorella thermoacetica Y72.</title>
        <authorList>
            <person name="Tsukahara K."/>
            <person name="Kita A."/>
            <person name="Nakashimada Y."/>
            <person name="Hoshino T."/>
            <person name="Murakami K."/>
        </authorList>
    </citation>
    <scope>NUCLEOTIDE SEQUENCE [LARGE SCALE GENOMIC DNA]</scope>
    <source>
        <strain evidence="2">Y72</strain>
    </source>
</reference>
<organism evidence="2">
    <name type="scientific">Moorella thermoacetica Y72</name>
    <dbReference type="NCBI Taxonomy" id="1325331"/>
    <lineage>
        <taxon>Bacteria</taxon>
        <taxon>Bacillati</taxon>
        <taxon>Bacillota</taxon>
        <taxon>Clostridia</taxon>
        <taxon>Neomoorellales</taxon>
        <taxon>Neomoorellaceae</taxon>
        <taxon>Neomoorella</taxon>
    </lineage>
</organism>
<name>A0A0S6U9X2_NEOTH</name>
<sequence length="33" mass="3985">MIVWIRDRGTRREKKGGLKHRRGTARHLFPHAF</sequence>
<feature type="region of interest" description="Disordered" evidence="1">
    <location>
        <begin position="12"/>
        <end position="33"/>
    </location>
</feature>
<dbReference type="Proteomes" id="UP000063718">
    <property type="component" value="Unassembled WGS sequence"/>
</dbReference>
<evidence type="ECO:0000256" key="1">
    <source>
        <dbReference type="SAM" id="MobiDB-lite"/>
    </source>
</evidence>